<dbReference type="EMBL" id="SNRY01003121">
    <property type="protein sequence ID" value="KAA6322134.1"/>
    <property type="molecule type" value="Genomic_DNA"/>
</dbReference>
<protein>
    <submittedName>
        <fullName evidence="1">Uncharacterized protein</fullName>
    </submittedName>
</protein>
<evidence type="ECO:0000313" key="1">
    <source>
        <dbReference type="EMBL" id="KAA6322134.1"/>
    </source>
</evidence>
<reference evidence="1" key="1">
    <citation type="submission" date="2019-03" db="EMBL/GenBank/DDBJ databases">
        <title>Single cell metagenomics reveals metabolic interactions within the superorganism composed of flagellate Streblomastix strix and complex community of Bacteroidetes bacteria on its surface.</title>
        <authorList>
            <person name="Treitli S.C."/>
            <person name="Kolisko M."/>
            <person name="Husnik F."/>
            <person name="Keeling P."/>
            <person name="Hampl V."/>
        </authorList>
    </citation>
    <scope>NUCLEOTIDE SEQUENCE</scope>
    <source>
        <strain evidence="1">STM</strain>
    </source>
</reference>
<sequence>MRQLKITKSVSDENELSRLPISQFESSDDRLACAESKFEKRTGLKEGAKVRYIGVSDKLIDYLGSSYSDPRSILDSETIYEIEYIVIGRSYTIVKLVGFREEEFSGAIFQAVDNTEAKKYLNVGDIVRYIGGSEQNIKQHSTLCSNPHDMLDYESVYKVKSIERHPAFIGHTVVRLIGFDEEIFHRILFEKVITTK</sequence>
<gene>
    <name evidence="1" type="ORF">EZS27_028295</name>
</gene>
<comment type="caution">
    <text evidence="1">The sequence shown here is derived from an EMBL/GenBank/DDBJ whole genome shotgun (WGS) entry which is preliminary data.</text>
</comment>
<dbReference type="AlphaFoldDB" id="A0A5J4QMC8"/>
<accession>A0A5J4QMC8</accession>
<name>A0A5J4QMC8_9ZZZZ</name>
<proteinExistence type="predicted"/>
<organism evidence="1">
    <name type="scientific">termite gut metagenome</name>
    <dbReference type="NCBI Taxonomy" id="433724"/>
    <lineage>
        <taxon>unclassified sequences</taxon>
        <taxon>metagenomes</taxon>
        <taxon>organismal metagenomes</taxon>
    </lineage>
</organism>